<keyword evidence="2 5" id="KW-0460">Magnesium</keyword>
<dbReference type="PANTHER" id="PTHR48073">
    <property type="entry name" value="O-SUCCINYLBENZOATE SYNTHASE-RELATED"/>
    <property type="match status" value="1"/>
</dbReference>
<evidence type="ECO:0000256" key="4">
    <source>
        <dbReference type="ARBA" id="ARBA00023239"/>
    </source>
</evidence>
<dbReference type="SUPFAM" id="SSF51604">
    <property type="entry name" value="Enolase C-terminal domain-like"/>
    <property type="match status" value="1"/>
</dbReference>
<feature type="binding site" evidence="5">
    <location>
        <position position="186"/>
    </location>
    <ligand>
        <name>Mg(2+)</name>
        <dbReference type="ChEBI" id="CHEBI:18420"/>
    </ligand>
</feature>
<dbReference type="InterPro" id="IPR013341">
    <property type="entry name" value="Mandelate_racemase_N_dom"/>
</dbReference>
<accession>A0ABT3HF95</accession>
<dbReference type="RefSeq" id="WP_264602642.1">
    <property type="nucleotide sequence ID" value="NZ_JAOQNS010000010.1"/>
</dbReference>
<dbReference type="HAMAP" id="MF_00470">
    <property type="entry name" value="MenC_1"/>
    <property type="match status" value="1"/>
</dbReference>
<feature type="domain" description="Mandelate racemase/muconate lactonizing enzyme C-terminal" evidence="7">
    <location>
        <begin position="136"/>
        <end position="233"/>
    </location>
</feature>
<comment type="function">
    <text evidence="5">Converts 2-succinyl-6-hydroxy-2,4-cyclohexadiene-1-carboxylate (SHCHC) to 2-succinylbenzoate (OSB).</text>
</comment>
<keyword evidence="3" id="KW-0413">Isomerase</keyword>
<dbReference type="EC" id="4.2.1.113" evidence="5 6"/>
<comment type="catalytic activity">
    <reaction evidence="5">
        <text>(1R,6R)-6-hydroxy-2-succinyl-cyclohexa-2,4-diene-1-carboxylate = 2-succinylbenzoate + H2O</text>
        <dbReference type="Rhea" id="RHEA:10196"/>
        <dbReference type="ChEBI" id="CHEBI:15377"/>
        <dbReference type="ChEBI" id="CHEBI:18325"/>
        <dbReference type="ChEBI" id="CHEBI:58689"/>
        <dbReference type="EC" id="4.2.1.113"/>
    </reaction>
</comment>
<comment type="pathway">
    <text evidence="5">Quinol/quinone metabolism; menaquinone biosynthesis.</text>
</comment>
<evidence type="ECO:0000256" key="1">
    <source>
        <dbReference type="ARBA" id="ARBA00022723"/>
    </source>
</evidence>
<evidence type="ECO:0000259" key="7">
    <source>
        <dbReference type="SMART" id="SM00922"/>
    </source>
</evidence>
<dbReference type="Pfam" id="PF13378">
    <property type="entry name" value="MR_MLE_C"/>
    <property type="match status" value="1"/>
</dbReference>
<feature type="active site" description="Proton acceptor" evidence="5">
    <location>
        <position position="260"/>
    </location>
</feature>
<dbReference type="SFLD" id="SFLDF00009">
    <property type="entry name" value="o-succinylbenzoate_synthase"/>
    <property type="match status" value="1"/>
</dbReference>
<organism evidence="8 9">
    <name type="scientific">Rhodobium gokarnense</name>
    <dbReference type="NCBI Taxonomy" id="364296"/>
    <lineage>
        <taxon>Bacteria</taxon>
        <taxon>Pseudomonadati</taxon>
        <taxon>Pseudomonadota</taxon>
        <taxon>Alphaproteobacteria</taxon>
        <taxon>Hyphomicrobiales</taxon>
        <taxon>Rhodobiaceae</taxon>
        <taxon>Rhodobium</taxon>
    </lineage>
</organism>
<dbReference type="Gene3D" id="3.20.20.120">
    <property type="entry name" value="Enolase-like C-terminal domain"/>
    <property type="match status" value="1"/>
</dbReference>
<reference evidence="9" key="1">
    <citation type="submission" date="2023-07" db="EMBL/GenBank/DDBJ databases">
        <title>Genome sequencing of Purple Non-Sulfur Bacteria from various extreme environments.</title>
        <authorList>
            <person name="Mayer M."/>
        </authorList>
    </citation>
    <scope>NUCLEOTIDE SEQUENCE [LARGE SCALE GENOMIC DNA]</scope>
    <source>
        <strain evidence="9">DSM 17935</strain>
    </source>
</reference>
<comment type="cofactor">
    <cofactor evidence="5">
        <name>a divalent metal cation</name>
        <dbReference type="ChEBI" id="CHEBI:60240"/>
    </cofactor>
</comment>
<dbReference type="SFLD" id="SFLDS00001">
    <property type="entry name" value="Enolase"/>
    <property type="match status" value="1"/>
</dbReference>
<dbReference type="Proteomes" id="UP001209755">
    <property type="component" value="Unassembled WGS sequence"/>
</dbReference>
<evidence type="ECO:0000256" key="6">
    <source>
        <dbReference type="NCBIfam" id="TIGR01927"/>
    </source>
</evidence>
<dbReference type="InterPro" id="IPR029065">
    <property type="entry name" value="Enolase_C-like"/>
</dbReference>
<dbReference type="SMART" id="SM00922">
    <property type="entry name" value="MR_MLE"/>
    <property type="match status" value="1"/>
</dbReference>
<dbReference type="Gene3D" id="3.30.390.10">
    <property type="entry name" value="Enolase-like, N-terminal domain"/>
    <property type="match status" value="1"/>
</dbReference>
<proteinExistence type="inferred from homology"/>
<comment type="pathway">
    <text evidence="5">Quinol/quinone metabolism; 1,4-dihydroxy-2-naphthoate biosynthesis; 1,4-dihydroxy-2-naphthoate from chorismate: step 4/7.</text>
</comment>
<comment type="similarity">
    <text evidence="5">Belongs to the mandelate racemase/muconate lactonizing enzyme family. MenC type 1 subfamily.</text>
</comment>
<feature type="binding site" evidence="5">
    <location>
        <position position="212"/>
    </location>
    <ligand>
        <name>Mg(2+)</name>
        <dbReference type="ChEBI" id="CHEBI:18420"/>
    </ligand>
</feature>
<comment type="caution">
    <text evidence="8">The sequence shown here is derived from an EMBL/GenBank/DDBJ whole genome shotgun (WGS) entry which is preliminary data.</text>
</comment>
<dbReference type="InterPro" id="IPR036849">
    <property type="entry name" value="Enolase-like_C_sf"/>
</dbReference>
<dbReference type="NCBIfam" id="TIGR01927">
    <property type="entry name" value="menC_gam_Gplu"/>
    <property type="match status" value="1"/>
</dbReference>
<keyword evidence="9" id="KW-1185">Reference proteome</keyword>
<sequence>MTVTGIAVHPYALPLVRPWAAARTTLHERRGQLLAVTGEDGITGWGDCAPLPSSGTDGHARAFEALADAARILKGREAAELLADGSELSPVPEVRWAIETALFDLEARREGVPLTRHLRSGAPSSVAINAALGPLDDGCAARAEAAAKTGFAVAKIKVGIGTVENELAGLRKVIKAAEGRLAFRLDANRAWCVADARRFLTAIADWPIDGVEEPLAEPTPDALATLQADLPFPLAADESLPVLGPDALLEAGAVRRFVVKPARLGGIRATLALAEKARAAGIELVLTSVVDSAVGVTAAAHLAASLAENAVHGLGTLGWLTRDVAEGPAIANGRLVLPAGAGLGLDVVACGEAFEG</sequence>
<evidence type="ECO:0000256" key="2">
    <source>
        <dbReference type="ARBA" id="ARBA00022842"/>
    </source>
</evidence>
<keyword evidence="1 5" id="KW-0479">Metal-binding</keyword>
<gene>
    <name evidence="5" type="primary">menC</name>
    <name evidence="8" type="ORF">M2319_003401</name>
</gene>
<dbReference type="PANTHER" id="PTHR48073:SF2">
    <property type="entry name" value="O-SUCCINYLBENZOATE SYNTHASE"/>
    <property type="match status" value="1"/>
</dbReference>
<dbReference type="SUPFAM" id="SSF54826">
    <property type="entry name" value="Enolase N-terminal domain-like"/>
    <property type="match status" value="1"/>
</dbReference>
<dbReference type="InterPro" id="IPR010196">
    <property type="entry name" value="OSB_synthase_MenC1"/>
</dbReference>
<feature type="binding site" evidence="5">
    <location>
        <position position="237"/>
    </location>
    <ligand>
        <name>Mg(2+)</name>
        <dbReference type="ChEBI" id="CHEBI:18420"/>
    </ligand>
</feature>
<feature type="active site" description="Proton donor" evidence="5">
    <location>
        <position position="157"/>
    </location>
</feature>
<dbReference type="EMBL" id="JAOQNS010000010">
    <property type="protein sequence ID" value="MCW2309050.1"/>
    <property type="molecule type" value="Genomic_DNA"/>
</dbReference>
<keyword evidence="5" id="KW-0474">Menaquinone biosynthesis</keyword>
<evidence type="ECO:0000256" key="3">
    <source>
        <dbReference type="ARBA" id="ARBA00023235"/>
    </source>
</evidence>
<keyword evidence="4 5" id="KW-0456">Lyase</keyword>
<dbReference type="SFLD" id="SFLDG00180">
    <property type="entry name" value="muconate_cycloisomerase"/>
    <property type="match status" value="1"/>
</dbReference>
<dbReference type="InterPro" id="IPR029017">
    <property type="entry name" value="Enolase-like_N"/>
</dbReference>
<dbReference type="InterPro" id="IPR018110">
    <property type="entry name" value="Mandel_Rmase/mucon_lact_enz_CS"/>
</dbReference>
<dbReference type="PROSITE" id="PS00909">
    <property type="entry name" value="MR_MLE_2"/>
    <property type="match status" value="1"/>
</dbReference>
<evidence type="ECO:0000313" key="9">
    <source>
        <dbReference type="Proteomes" id="UP001209755"/>
    </source>
</evidence>
<protein>
    <recommendedName>
        <fullName evidence="5 6">o-succinylbenzoate synthase</fullName>
        <shortName evidence="5">OSB synthase</shortName>
        <shortName evidence="5">OSBS</shortName>
        <ecNumber evidence="5 6">4.2.1.113</ecNumber>
    </recommendedName>
    <alternativeName>
        <fullName evidence="5">4-(2'-carboxyphenyl)-4-oxybutyric acid synthase</fullName>
    </alternativeName>
    <alternativeName>
        <fullName evidence="5">o-succinylbenzoic acid synthase</fullName>
    </alternativeName>
</protein>
<evidence type="ECO:0000313" key="8">
    <source>
        <dbReference type="EMBL" id="MCW2309050.1"/>
    </source>
</evidence>
<dbReference type="InterPro" id="IPR013342">
    <property type="entry name" value="Mandelate_racemase_C"/>
</dbReference>
<dbReference type="Pfam" id="PF02746">
    <property type="entry name" value="MR_MLE_N"/>
    <property type="match status" value="1"/>
</dbReference>
<name>A0ABT3HF95_9HYPH</name>
<evidence type="ECO:0000256" key="5">
    <source>
        <dbReference type="HAMAP-Rule" id="MF_00470"/>
    </source>
</evidence>